<dbReference type="EMBL" id="KN847004">
    <property type="protein sequence ID" value="KIW87331.1"/>
    <property type="molecule type" value="Genomic_DNA"/>
</dbReference>
<dbReference type="PANTHER" id="PTHR47843:SF7">
    <property type="entry name" value="BTB DOMAIN-CONTAINING PROTEIN"/>
    <property type="match status" value="1"/>
</dbReference>
<sequence>MFGGKRTQPSNSFSSRYGTSKATKPQSSFREQSVVRGLQRSESMRSHRREHSTHTSPPVGSTLTSAIVTICVGPEQRLFAGHEEVLSRSPFFEAACKGQFLESHARRINLPDEQPEILSAVLEYLYRGDYYPKLLHNKKKDTWELEDEASGSNVTIYHHAAKQTLMRDTVIYCSAELYGLEELKRLALRKQGLRQGMQISTILASARYAYSHTPDSDSKLRAQYLTLIIRSRNNFKKSGTMKIEMEQGGTLFFDLFVAMCNHMDDLKTVRSPFASPFTR</sequence>
<proteinExistence type="predicted"/>
<dbReference type="InterPro" id="IPR011333">
    <property type="entry name" value="SKP1/BTB/POZ_sf"/>
</dbReference>
<keyword evidence="4" id="KW-1185">Reference proteome</keyword>
<evidence type="ECO:0000259" key="2">
    <source>
        <dbReference type="PROSITE" id="PS50097"/>
    </source>
</evidence>
<dbReference type="VEuPathDB" id="FungiDB:Z519_11967"/>
<dbReference type="Proteomes" id="UP000053789">
    <property type="component" value="Unassembled WGS sequence"/>
</dbReference>
<reference evidence="3" key="1">
    <citation type="submission" date="2015-01" db="EMBL/GenBank/DDBJ databases">
        <title>The Genome Sequence of Cladophialophora bantiana CBS 173.52.</title>
        <authorList>
            <consortium name="The Broad Institute Genomics Platform"/>
            <person name="Cuomo C."/>
            <person name="de Hoog S."/>
            <person name="Gorbushina A."/>
            <person name="Stielow B."/>
            <person name="Teixiera M."/>
            <person name="Abouelleil A."/>
            <person name="Chapman S.B."/>
            <person name="Priest M."/>
            <person name="Young S.K."/>
            <person name="Wortman J."/>
            <person name="Nusbaum C."/>
            <person name="Birren B."/>
        </authorList>
    </citation>
    <scope>NUCLEOTIDE SEQUENCE [LARGE SCALE GENOMIC DNA]</scope>
    <source>
        <strain evidence="3">CBS 173.52</strain>
    </source>
</reference>
<dbReference type="PANTHER" id="PTHR47843">
    <property type="entry name" value="BTB DOMAIN-CONTAINING PROTEIN-RELATED"/>
    <property type="match status" value="1"/>
</dbReference>
<evidence type="ECO:0000256" key="1">
    <source>
        <dbReference type="SAM" id="MobiDB-lite"/>
    </source>
</evidence>
<dbReference type="InterPro" id="IPR000210">
    <property type="entry name" value="BTB/POZ_dom"/>
</dbReference>
<dbReference type="RefSeq" id="XP_016614000.1">
    <property type="nucleotide sequence ID" value="XM_016769675.1"/>
</dbReference>
<dbReference type="Gene3D" id="3.30.710.10">
    <property type="entry name" value="Potassium Channel Kv1.1, Chain A"/>
    <property type="match status" value="1"/>
</dbReference>
<name>A0A0D2EB10_CLAB1</name>
<evidence type="ECO:0000313" key="4">
    <source>
        <dbReference type="Proteomes" id="UP000053789"/>
    </source>
</evidence>
<gene>
    <name evidence="3" type="ORF">Z519_11967</name>
</gene>
<dbReference type="SUPFAM" id="SSF54695">
    <property type="entry name" value="POZ domain"/>
    <property type="match status" value="1"/>
</dbReference>
<protein>
    <recommendedName>
        <fullName evidence="2">BTB domain-containing protein</fullName>
    </recommendedName>
</protein>
<organism evidence="3 4">
    <name type="scientific">Cladophialophora bantiana (strain ATCC 10958 / CBS 173.52 / CDC B-1940 / NIH 8579)</name>
    <name type="common">Xylohypha bantiana</name>
    <dbReference type="NCBI Taxonomy" id="1442370"/>
    <lineage>
        <taxon>Eukaryota</taxon>
        <taxon>Fungi</taxon>
        <taxon>Dikarya</taxon>
        <taxon>Ascomycota</taxon>
        <taxon>Pezizomycotina</taxon>
        <taxon>Eurotiomycetes</taxon>
        <taxon>Chaetothyriomycetidae</taxon>
        <taxon>Chaetothyriales</taxon>
        <taxon>Herpotrichiellaceae</taxon>
        <taxon>Cladophialophora</taxon>
    </lineage>
</organism>
<dbReference type="Pfam" id="PF00651">
    <property type="entry name" value="BTB"/>
    <property type="match status" value="1"/>
</dbReference>
<accession>A0A0D2EB10</accession>
<dbReference type="AlphaFoldDB" id="A0A0D2EB10"/>
<dbReference type="PROSITE" id="PS50097">
    <property type="entry name" value="BTB"/>
    <property type="match status" value="1"/>
</dbReference>
<evidence type="ECO:0000313" key="3">
    <source>
        <dbReference type="EMBL" id="KIW87331.1"/>
    </source>
</evidence>
<feature type="region of interest" description="Disordered" evidence="1">
    <location>
        <begin position="1"/>
        <end position="61"/>
    </location>
</feature>
<dbReference type="OrthoDB" id="45365at2759"/>
<feature type="domain" description="BTB" evidence="2">
    <location>
        <begin position="66"/>
        <end position="134"/>
    </location>
</feature>
<dbReference type="CDD" id="cd18186">
    <property type="entry name" value="BTB_POZ_ZBTB_KLHL-like"/>
    <property type="match status" value="1"/>
</dbReference>
<dbReference type="HOGENOM" id="CLU_071111_0_0_1"/>
<dbReference type="GeneID" id="27704895"/>
<feature type="compositionally biased region" description="Polar residues" evidence="1">
    <location>
        <begin position="7"/>
        <end position="31"/>
    </location>
</feature>